<name>A0A1X0Y5W9_9BACT</name>
<evidence type="ECO:0000313" key="1">
    <source>
        <dbReference type="EMBL" id="ORJ60591.1"/>
    </source>
</evidence>
<dbReference type="RefSeq" id="WP_085010072.1">
    <property type="nucleotide sequence ID" value="NZ_NAAD01000007.1"/>
</dbReference>
<keyword evidence="2" id="KW-1185">Reference proteome</keyword>
<dbReference type="STRING" id="1969733.B5V00_07070"/>
<reference evidence="1 2" key="1">
    <citation type="submission" date="2017-03" db="EMBL/GenBank/DDBJ databases">
        <title>Genome sequence of Geothermobacter sp. EPR-M, Deep-Sea Iron Reducer.</title>
        <authorList>
            <person name="Tully B."/>
            <person name="Savalia P."/>
            <person name="Abuyen K."/>
            <person name="Baughan C."/>
            <person name="Romero E."/>
            <person name="Ronkowski C."/>
            <person name="Torres B."/>
            <person name="Tremblay J."/>
            <person name="Trujillo A."/>
            <person name="Tyler M."/>
            <person name="Perez-Rodriguez I."/>
            <person name="Amend J."/>
        </authorList>
    </citation>
    <scope>NUCLEOTIDE SEQUENCE [LARGE SCALE GENOMIC DNA]</scope>
    <source>
        <strain evidence="1 2">EPR-M</strain>
    </source>
</reference>
<dbReference type="OrthoDB" id="5514957at2"/>
<evidence type="ECO:0000313" key="2">
    <source>
        <dbReference type="Proteomes" id="UP000193136"/>
    </source>
</evidence>
<protein>
    <recommendedName>
        <fullName evidence="3">C-type cytochrome biogenesis protein CcmI</fullName>
    </recommendedName>
</protein>
<dbReference type="EMBL" id="NAAD01000007">
    <property type="protein sequence ID" value="ORJ60591.1"/>
    <property type="molecule type" value="Genomic_DNA"/>
</dbReference>
<comment type="caution">
    <text evidence="1">The sequence shown here is derived from an EMBL/GenBank/DDBJ whole genome shotgun (WGS) entry which is preliminary data.</text>
</comment>
<gene>
    <name evidence="1" type="ORF">B5V00_07070</name>
</gene>
<sequence length="96" mass="11051">MEIATLLLISLLLMVYTLLPVFRPAAPLVLEQNPLERRRQALEQEKKTNLQAIRDIDFELATGKISAEDHEELRTLYSLRAADAIAARKRLREDHD</sequence>
<evidence type="ECO:0008006" key="3">
    <source>
        <dbReference type="Google" id="ProtNLM"/>
    </source>
</evidence>
<accession>A0A1X0Y5W9</accession>
<organism evidence="1 2">
    <name type="scientific">Geothermobacter hydrogeniphilus</name>
    <dbReference type="NCBI Taxonomy" id="1969733"/>
    <lineage>
        <taxon>Bacteria</taxon>
        <taxon>Pseudomonadati</taxon>
        <taxon>Thermodesulfobacteriota</taxon>
        <taxon>Desulfuromonadia</taxon>
        <taxon>Desulfuromonadales</taxon>
        <taxon>Geothermobacteraceae</taxon>
        <taxon>Geothermobacter</taxon>
    </lineage>
</organism>
<proteinExistence type="predicted"/>
<dbReference type="Proteomes" id="UP000193136">
    <property type="component" value="Unassembled WGS sequence"/>
</dbReference>
<dbReference type="AlphaFoldDB" id="A0A1X0Y5W9"/>